<protein>
    <recommendedName>
        <fullName evidence="1">RNB domain-containing protein</fullName>
    </recommendedName>
</protein>
<name>A0A9P8A2U6_MORAP</name>
<dbReference type="GO" id="GO:0000932">
    <property type="term" value="C:P-body"/>
    <property type="evidence" value="ECO:0007669"/>
    <property type="project" value="TreeGrafter"/>
</dbReference>
<gene>
    <name evidence="2" type="ORF">KVV02_004217</name>
</gene>
<dbReference type="GO" id="GO:0003723">
    <property type="term" value="F:RNA binding"/>
    <property type="evidence" value="ECO:0007669"/>
    <property type="project" value="InterPro"/>
</dbReference>
<dbReference type="InterPro" id="IPR050180">
    <property type="entry name" value="RNR_Ribonuclease"/>
</dbReference>
<reference evidence="2" key="1">
    <citation type="submission" date="2021-07" db="EMBL/GenBank/DDBJ databases">
        <title>Draft genome of Mortierella alpina, strain LL118, isolated from an aspen leaf litter sample.</title>
        <authorList>
            <person name="Yang S."/>
            <person name="Vinatzer B.A."/>
        </authorList>
    </citation>
    <scope>NUCLEOTIDE SEQUENCE</scope>
    <source>
        <strain evidence="2">LL118</strain>
    </source>
</reference>
<dbReference type="Pfam" id="PF00773">
    <property type="entry name" value="RNB"/>
    <property type="match status" value="1"/>
</dbReference>
<dbReference type="PANTHER" id="PTHR23355:SF65">
    <property type="entry name" value="EXORIBONUCLEASE CYT-4, PUTATIVE (AFU_ORTHOLOGUE AFUA_7G01550)-RELATED"/>
    <property type="match status" value="1"/>
</dbReference>
<dbReference type="EMBL" id="JAIFTL010000151">
    <property type="protein sequence ID" value="KAG9322370.1"/>
    <property type="molecule type" value="Genomic_DNA"/>
</dbReference>
<organism evidence="2 3">
    <name type="scientific">Mortierella alpina</name>
    <name type="common">Oleaginous fungus</name>
    <name type="synonym">Mortierella renispora</name>
    <dbReference type="NCBI Taxonomy" id="64518"/>
    <lineage>
        <taxon>Eukaryota</taxon>
        <taxon>Fungi</taxon>
        <taxon>Fungi incertae sedis</taxon>
        <taxon>Mucoromycota</taxon>
        <taxon>Mortierellomycotina</taxon>
        <taxon>Mortierellomycetes</taxon>
        <taxon>Mortierellales</taxon>
        <taxon>Mortierellaceae</taxon>
        <taxon>Mortierella</taxon>
    </lineage>
</organism>
<sequence>MEQRNSDLAFARMLSEREARKAQKDKLQHMLAIKKAGSDRKPVQAFTFAPFEAPAAPGEMAELFGPESIQNRDVCPGDFVEIRKQGKPIYGIYMQHFDQAEGRLHSTSVTQGDSVLQHRTADVVFRIPGFVFLDKFKTSVGQWDVVANPTAPPAGVGKTAASFADESLMLMGAHYTAFSKIYETFWHERKRTTLTTPEAARFVFGKEAREGDSSGCPAALTLQELYATHVFLTQDVSLTRFEPSIAVRWTGEFVIRPPQEVLVTETVIDWIRKGDKRVNQFIEKAGTLVHMYRKGETSSTDWNNVRFTDSDRTLIEFVRQTAFKGYSDLFSTPHLTYLPRLLRPLDAYGDIDGKTAFDFLKEIGIWPSWYNMEINRSAINLSGSSEEERAILERIRKLNPACLKQYLDEDVAHIKQESADKAFKDHSATKLERPRNPMVLQSPTEMYRRDPCDSIRHDFGHQPVYAIDDPSASELDDAFSIEPAPTTPLTPTPSTWVHVHVADPTAILPPFHEMALLAKDRVQTAYLPDRSWTMLPRALTEETMSLKNDGEPKKVLTFSCRISDDNGDILESKIVPGIVRNVVTLNYDDVDEVLSWDGVEGGRAEGNRVRNSVMRMPEDKVVDRQYYRASKGSLRADNQEQVKELLRIQAVAQTHANARLKKGAFNFNLGRPSIELVPYPIEPVVAESGWSAPTDFSKWQEPQINCRLDPGFASPSRLMVAEYMVMAGRVAARFAQEHSLPIMYRNQPPPQEKYRAQLEELIRTKTSLQTGMLSVVDMLPLRPYISGAEISTNPLGHWSMGISDGYCKVTSPLRRYSDMVSHWQIKGALLSTSSSSSSSQSSPPVFSLETLIPMTGLIRDRERMLGMLEARSIKFWLFEMLRRRIDAGLDNRFEGMVLNPTADGYNVLSTKLSFQTVVKAGADVIKEIKVGDRVMFEVNSAIPQRPYVGAEHISKL</sequence>
<proteinExistence type="predicted"/>
<dbReference type="GO" id="GO:0000175">
    <property type="term" value="F:3'-5'-RNA exonuclease activity"/>
    <property type="evidence" value="ECO:0007669"/>
    <property type="project" value="TreeGrafter"/>
</dbReference>
<dbReference type="Proteomes" id="UP000717515">
    <property type="component" value="Unassembled WGS sequence"/>
</dbReference>
<dbReference type="SMART" id="SM00955">
    <property type="entry name" value="RNB"/>
    <property type="match status" value="1"/>
</dbReference>
<accession>A0A9P8A2U6</accession>
<comment type="caution">
    <text evidence="2">The sequence shown here is derived from an EMBL/GenBank/DDBJ whole genome shotgun (WGS) entry which is preliminary data.</text>
</comment>
<evidence type="ECO:0000313" key="2">
    <source>
        <dbReference type="EMBL" id="KAG9322370.1"/>
    </source>
</evidence>
<dbReference type="GO" id="GO:0006402">
    <property type="term" value="P:mRNA catabolic process"/>
    <property type="evidence" value="ECO:0007669"/>
    <property type="project" value="TreeGrafter"/>
</dbReference>
<feature type="domain" description="RNB" evidence="1">
    <location>
        <begin position="456"/>
        <end position="831"/>
    </location>
</feature>
<evidence type="ECO:0000259" key="1">
    <source>
        <dbReference type="SMART" id="SM00955"/>
    </source>
</evidence>
<dbReference type="AlphaFoldDB" id="A0A9P8A2U6"/>
<dbReference type="InterPro" id="IPR001900">
    <property type="entry name" value="RNase_II/R"/>
</dbReference>
<dbReference type="PANTHER" id="PTHR23355">
    <property type="entry name" value="RIBONUCLEASE"/>
    <property type="match status" value="1"/>
</dbReference>
<dbReference type="InterPro" id="IPR012340">
    <property type="entry name" value="NA-bd_OB-fold"/>
</dbReference>
<evidence type="ECO:0000313" key="3">
    <source>
        <dbReference type="Proteomes" id="UP000717515"/>
    </source>
</evidence>
<dbReference type="SUPFAM" id="SSF50249">
    <property type="entry name" value="Nucleic acid-binding proteins"/>
    <property type="match status" value="1"/>
</dbReference>